<comment type="caution">
    <text evidence="2">The sequence shown here is derived from an EMBL/GenBank/DDBJ whole genome shotgun (WGS) entry which is preliminary data.</text>
</comment>
<dbReference type="Proteomes" id="UP001432322">
    <property type="component" value="Unassembled WGS sequence"/>
</dbReference>
<evidence type="ECO:0000256" key="1">
    <source>
        <dbReference type="SAM" id="MobiDB-lite"/>
    </source>
</evidence>
<reference evidence="2" key="1">
    <citation type="submission" date="2023-10" db="EMBL/GenBank/DDBJ databases">
        <title>Genome assembly of Pristionchus species.</title>
        <authorList>
            <person name="Yoshida K."/>
            <person name="Sommer R.J."/>
        </authorList>
    </citation>
    <scope>NUCLEOTIDE SEQUENCE</scope>
    <source>
        <strain evidence="2">RS5133</strain>
    </source>
</reference>
<feature type="non-terminal residue" evidence="2">
    <location>
        <position position="1"/>
    </location>
</feature>
<keyword evidence="3" id="KW-1185">Reference proteome</keyword>
<sequence length="129" mass="13906">PILRTARGKESGRRRARPLSITADSRMTGADAALSTARSTPSKRGARTTAQSLAITATKSRYSPSKVRRRAGTLSGTKTTWTRKPALCPSESSIAGTSYSNPSHADSEYGSLHRIDETHHTFPVIIVHC</sequence>
<evidence type="ECO:0000313" key="3">
    <source>
        <dbReference type="Proteomes" id="UP001432322"/>
    </source>
</evidence>
<proteinExistence type="predicted"/>
<feature type="compositionally biased region" description="Polar residues" evidence="1">
    <location>
        <begin position="36"/>
        <end position="63"/>
    </location>
</feature>
<evidence type="ECO:0000313" key="2">
    <source>
        <dbReference type="EMBL" id="GMT16231.1"/>
    </source>
</evidence>
<dbReference type="AlphaFoldDB" id="A0AAV5V9D1"/>
<accession>A0AAV5V9D1</accession>
<dbReference type="EMBL" id="BTSY01000002">
    <property type="protein sequence ID" value="GMT16231.1"/>
    <property type="molecule type" value="Genomic_DNA"/>
</dbReference>
<gene>
    <name evidence="2" type="ORF">PFISCL1PPCAC_7528</name>
</gene>
<protein>
    <submittedName>
        <fullName evidence="2">Uncharacterized protein</fullName>
    </submittedName>
</protein>
<organism evidence="2 3">
    <name type="scientific">Pristionchus fissidentatus</name>
    <dbReference type="NCBI Taxonomy" id="1538716"/>
    <lineage>
        <taxon>Eukaryota</taxon>
        <taxon>Metazoa</taxon>
        <taxon>Ecdysozoa</taxon>
        <taxon>Nematoda</taxon>
        <taxon>Chromadorea</taxon>
        <taxon>Rhabditida</taxon>
        <taxon>Rhabditina</taxon>
        <taxon>Diplogasteromorpha</taxon>
        <taxon>Diplogasteroidea</taxon>
        <taxon>Neodiplogasteridae</taxon>
        <taxon>Pristionchus</taxon>
    </lineage>
</organism>
<name>A0AAV5V9D1_9BILA</name>
<feature type="region of interest" description="Disordered" evidence="1">
    <location>
        <begin position="1"/>
        <end position="83"/>
    </location>
</feature>